<evidence type="ECO:0000256" key="1">
    <source>
        <dbReference type="ARBA" id="ARBA00001970"/>
    </source>
</evidence>
<evidence type="ECO:0000256" key="9">
    <source>
        <dbReference type="PIRSR" id="PIRSR619791-2"/>
    </source>
</evidence>
<feature type="chain" id="PRO_5021785855" evidence="10">
    <location>
        <begin position="21"/>
        <end position="779"/>
    </location>
</feature>
<dbReference type="InterPro" id="IPR019791">
    <property type="entry name" value="Haem_peroxidase_animal"/>
</dbReference>
<evidence type="ECO:0000256" key="10">
    <source>
        <dbReference type="SAM" id="SignalP"/>
    </source>
</evidence>
<evidence type="ECO:0000256" key="2">
    <source>
        <dbReference type="ARBA" id="ARBA00022617"/>
    </source>
</evidence>
<protein>
    <submittedName>
        <fullName evidence="11">Thyroid peroxidase</fullName>
    </submittedName>
</protein>
<dbReference type="PRINTS" id="PR00457">
    <property type="entry name" value="ANPEROXIDASE"/>
</dbReference>
<reference evidence="11 12" key="1">
    <citation type="journal article" date="2019" name="Genome Biol. Evol.">
        <title>Whole-Genome Sequencing of the Giant Devil Catfish, Bagarius yarrelli.</title>
        <authorList>
            <person name="Jiang W."/>
            <person name="Lv Y."/>
            <person name="Cheng L."/>
            <person name="Yang K."/>
            <person name="Chao B."/>
            <person name="Wang X."/>
            <person name="Li Y."/>
            <person name="Pan X."/>
            <person name="You X."/>
            <person name="Zhang Y."/>
            <person name="Yang J."/>
            <person name="Li J."/>
            <person name="Zhang X."/>
            <person name="Liu S."/>
            <person name="Sun C."/>
            <person name="Yang J."/>
            <person name="Shi Q."/>
        </authorList>
    </citation>
    <scope>NUCLEOTIDE SEQUENCE [LARGE SCALE GENOMIC DNA]</scope>
    <source>
        <strain evidence="11">JWS20170419001</strain>
        <tissue evidence="11">Muscle</tissue>
    </source>
</reference>
<keyword evidence="6 9" id="KW-0408">Iron</keyword>
<evidence type="ECO:0000256" key="7">
    <source>
        <dbReference type="ARBA" id="ARBA00023157"/>
    </source>
</evidence>
<sequence length="779" mass="87592">MLNSTSRLIICCILFLYTSADTTPSEQKRNKSETLLMSTIQESLQMVSRALHQTAEGNLSQPSYMQMFAISRQQAAASINSEISLAAEVFQTTLLLLKKKESRRQKRFVSASELFSLEEVELIARLSGCPPPVQPASCPIGGDSEKYRSISGVCNNRKNPLWGAASTVLARWLPAEYEDGESQPKGWNIGQQYRGFHLPPVREVSNKIMQISSEYGLEDETYSQMLVDWGQYIDHDISFTPQSTSKAAFLSGINCLHMCGNSNPCFPIQIPLHDKLFGSKSCFPFFRSAPACLNGPTHTMHPQQMLQRQQMNSITSFLDASTVYGHSVELQKMLRNCSSSEGLLAVNSEHTDTAGRAYLPFVNNPTSACIQEPGTGPPNRLECFVAGDSRVNEILPLIALHTLWVREHNRIATRLKQLNTHWSSNTIYQESRKIVGALHQIITMRDYIPKIIGKGAYDQIIGPYRGYDDTINPSVSNIFATAAFRFGHATISRHIIRLNESFQEHEHFPSLKLHQAFFSPWRIIKEGGLDPILRGLISRPAARQNQHHLMNEELTEKLMVLTIPEALDLAALNLQRGRDHGLPGYNDWRVFCGYDKVQSEADLKAVIHDSALVKRIMELYGHPDNIDVWLAGLAEDSVPGTRTGPLFACLIGKQMKMLREGDRFWWENPGVFSQQQRRELLRHSLSRVLCDNSGLTEVPTDPFRAGMYPEHFHSCNAISSMDLDAWREHPEQVFIQSTTESRLCNSDPVDGDNVLGNGEREREEEMDVIAYSIAQSSGH</sequence>
<keyword evidence="12" id="KW-1185">Reference proteome</keyword>
<dbReference type="GO" id="GO:0004601">
    <property type="term" value="F:peroxidase activity"/>
    <property type="evidence" value="ECO:0007669"/>
    <property type="project" value="UniProtKB-KW"/>
</dbReference>
<evidence type="ECO:0000256" key="8">
    <source>
        <dbReference type="ARBA" id="ARBA00061342"/>
    </source>
</evidence>
<evidence type="ECO:0000256" key="5">
    <source>
        <dbReference type="ARBA" id="ARBA00023002"/>
    </source>
</evidence>
<evidence type="ECO:0000256" key="6">
    <source>
        <dbReference type="ARBA" id="ARBA00023004"/>
    </source>
</evidence>
<dbReference type="SUPFAM" id="SSF48113">
    <property type="entry name" value="Heme-dependent peroxidases"/>
    <property type="match status" value="1"/>
</dbReference>
<evidence type="ECO:0000256" key="4">
    <source>
        <dbReference type="ARBA" id="ARBA00022729"/>
    </source>
</evidence>
<dbReference type="InterPro" id="IPR010255">
    <property type="entry name" value="Haem_peroxidase_sf"/>
</dbReference>
<feature type="signal peptide" evidence="10">
    <location>
        <begin position="1"/>
        <end position="20"/>
    </location>
</feature>
<accession>A0A556U4W5</accession>
<dbReference type="Gene3D" id="1.10.640.10">
    <property type="entry name" value="Haem peroxidase domain superfamily, animal type"/>
    <property type="match status" value="1"/>
</dbReference>
<keyword evidence="7" id="KW-1015">Disulfide bond</keyword>
<dbReference type="AlphaFoldDB" id="A0A556U4W5"/>
<keyword evidence="2 9" id="KW-0349">Heme</keyword>
<dbReference type="GO" id="GO:0006979">
    <property type="term" value="P:response to oxidative stress"/>
    <property type="evidence" value="ECO:0007669"/>
    <property type="project" value="InterPro"/>
</dbReference>
<organism evidence="11 12">
    <name type="scientific">Bagarius yarrelli</name>
    <name type="common">Goonch</name>
    <name type="synonym">Bagrus yarrelli</name>
    <dbReference type="NCBI Taxonomy" id="175774"/>
    <lineage>
        <taxon>Eukaryota</taxon>
        <taxon>Metazoa</taxon>
        <taxon>Chordata</taxon>
        <taxon>Craniata</taxon>
        <taxon>Vertebrata</taxon>
        <taxon>Euteleostomi</taxon>
        <taxon>Actinopterygii</taxon>
        <taxon>Neopterygii</taxon>
        <taxon>Teleostei</taxon>
        <taxon>Ostariophysi</taxon>
        <taxon>Siluriformes</taxon>
        <taxon>Sisoridae</taxon>
        <taxon>Sisorinae</taxon>
        <taxon>Bagarius</taxon>
    </lineage>
</organism>
<dbReference type="GO" id="GO:0046872">
    <property type="term" value="F:metal ion binding"/>
    <property type="evidence" value="ECO:0007669"/>
    <property type="project" value="UniProtKB-KW"/>
</dbReference>
<comment type="caution">
    <text evidence="11">The sequence shown here is derived from an EMBL/GenBank/DDBJ whole genome shotgun (WGS) entry which is preliminary data.</text>
</comment>
<comment type="cofactor">
    <cofactor evidence="1">
        <name>heme b</name>
        <dbReference type="ChEBI" id="CHEBI:60344"/>
    </cofactor>
</comment>
<dbReference type="Proteomes" id="UP000319801">
    <property type="component" value="Unassembled WGS sequence"/>
</dbReference>
<dbReference type="EMBL" id="VCAZ01000049">
    <property type="protein sequence ID" value="TSM77320.1"/>
    <property type="molecule type" value="Genomic_DNA"/>
</dbReference>
<comment type="similarity">
    <text evidence="8">Belongs to the peroxidase family. XPO subfamily.</text>
</comment>
<evidence type="ECO:0000313" key="12">
    <source>
        <dbReference type="Proteomes" id="UP000319801"/>
    </source>
</evidence>
<evidence type="ECO:0000313" key="11">
    <source>
        <dbReference type="EMBL" id="TSM77320.1"/>
    </source>
</evidence>
<keyword evidence="5" id="KW-0560">Oxidoreductase</keyword>
<dbReference type="InterPro" id="IPR037120">
    <property type="entry name" value="Haem_peroxidase_sf_animal"/>
</dbReference>
<dbReference type="PROSITE" id="PS50292">
    <property type="entry name" value="PEROXIDASE_3"/>
    <property type="match status" value="1"/>
</dbReference>
<dbReference type="FunFam" id="1.10.640.10:FF:000001">
    <property type="entry name" value="Peroxidasin homolog"/>
    <property type="match status" value="1"/>
</dbReference>
<dbReference type="PANTHER" id="PTHR11475">
    <property type="entry name" value="OXIDASE/PEROXIDASE"/>
    <property type="match status" value="1"/>
</dbReference>
<dbReference type="GO" id="GO:0020037">
    <property type="term" value="F:heme binding"/>
    <property type="evidence" value="ECO:0007669"/>
    <property type="project" value="InterPro"/>
</dbReference>
<evidence type="ECO:0000256" key="3">
    <source>
        <dbReference type="ARBA" id="ARBA00022723"/>
    </source>
</evidence>
<proteinExistence type="inferred from homology"/>
<gene>
    <name evidence="11" type="ORF">Baya_6070</name>
</gene>
<keyword evidence="3 9" id="KW-0479">Metal-binding</keyword>
<name>A0A556U4W5_BAGYA</name>
<dbReference type="GO" id="GO:0005615">
    <property type="term" value="C:extracellular space"/>
    <property type="evidence" value="ECO:0007669"/>
    <property type="project" value="TreeGrafter"/>
</dbReference>
<feature type="binding site" description="axial binding residue" evidence="9">
    <location>
        <position position="488"/>
    </location>
    <ligand>
        <name>heme b</name>
        <dbReference type="ChEBI" id="CHEBI:60344"/>
    </ligand>
    <ligandPart>
        <name>Fe</name>
        <dbReference type="ChEBI" id="CHEBI:18248"/>
    </ligandPart>
</feature>
<dbReference type="PANTHER" id="PTHR11475:SF60">
    <property type="entry name" value="THYROID PEROXIDASE"/>
    <property type="match status" value="1"/>
</dbReference>
<dbReference type="OrthoDB" id="823504at2759"/>
<keyword evidence="11" id="KW-0575">Peroxidase</keyword>
<keyword evidence="4 10" id="KW-0732">Signal</keyword>
<dbReference type="Pfam" id="PF03098">
    <property type="entry name" value="An_peroxidase"/>
    <property type="match status" value="1"/>
</dbReference>